<dbReference type="NCBIfam" id="TIGR01513">
    <property type="entry name" value="NAPRTase_put"/>
    <property type="match status" value="1"/>
</dbReference>
<comment type="similarity">
    <text evidence="2 9">Belongs to the NAPRTase family.</text>
</comment>
<evidence type="ECO:0000313" key="13">
    <source>
        <dbReference type="EMBL" id="TDW24704.1"/>
    </source>
</evidence>
<keyword evidence="13" id="KW-0328">Glycosyltransferase</keyword>
<dbReference type="EC" id="6.3.4.21" evidence="3 9"/>
<evidence type="ECO:0000313" key="14">
    <source>
        <dbReference type="Proteomes" id="UP000294743"/>
    </source>
</evidence>
<feature type="domain" description="Nicotinate/nicotinamide phosphoribosyltransferase" evidence="10">
    <location>
        <begin position="163"/>
        <end position="367"/>
    </location>
</feature>
<dbReference type="CDD" id="cd01570">
    <property type="entry name" value="NAPRTase_A"/>
    <property type="match status" value="1"/>
</dbReference>
<dbReference type="GO" id="GO:0004516">
    <property type="term" value="F:nicotinate phosphoribosyltransferase activity"/>
    <property type="evidence" value="ECO:0007669"/>
    <property type="project" value="UniProtKB-UniRule"/>
</dbReference>
<dbReference type="PANTHER" id="PTHR11098">
    <property type="entry name" value="NICOTINATE PHOSPHORIBOSYLTRANSFERASE"/>
    <property type="match status" value="1"/>
</dbReference>
<evidence type="ECO:0000256" key="3">
    <source>
        <dbReference type="ARBA" id="ARBA00013236"/>
    </source>
</evidence>
<feature type="domain" description="Nicotinate phosphoribosyltransferase C-terminal" evidence="12">
    <location>
        <begin position="371"/>
        <end position="483"/>
    </location>
</feature>
<dbReference type="Gene3D" id="3.20.20.70">
    <property type="entry name" value="Aldolase class I"/>
    <property type="match status" value="1"/>
</dbReference>
<name>A0A4V3G8Y6_9FIRM</name>
<keyword evidence="4" id="KW-0597">Phosphoprotein</keyword>
<feature type="domain" description="Nicotinate phosphoribosyltransferase N-terminal" evidence="11">
    <location>
        <begin position="18"/>
        <end position="140"/>
    </location>
</feature>
<comment type="PTM">
    <text evidence="9">Transiently phosphorylated on a His residue during the reaction cycle. Phosphorylation strongly increases the affinity for substrates and increases the rate of nicotinate D-ribonucleotide production. Dephosphorylation regenerates the low-affinity form of the enzyme, leading to product release.</text>
</comment>
<keyword evidence="5 9" id="KW-0436">Ligase</keyword>
<sequence>MKTYDLKFDLRDARNLSLVMDFYELTMSQVYFNEGRQDQVVTFDYFYRKNPDNGGFAIFAGLEELIGYIQNLHFNEEDIFYLQSLGRFDEKFLDYLRHFIFTGNVYAVKEGTVVFPNEPIIRVEAPIIEAQLIETALLLCCNHQSLIATKANRVVRASKGRSVLEFGARRAHNFDAANYGARAAYIGGVFGTSNTKAGQMFHMPVSGTMAHSFIQSYPSEYEAFVAYAKHFPKETSLLLDTYDTLNSGLLNAIRVHKEVLLPQGNYLQSVRIDSGDIAYLSKRIRERLDAEGMQDTKIIASNSFDEYIIKSLIDQGAKIDVFGVGENLICSKSSPVFGGVYKLSSIKEEDGSYTPKIKVSDNAIKLTNPGKKELYRVYCLKNGKALADLLTLSHEVLNEEEDLVIYHPQDVWKFKTIEKGTYRLERLLVPIIEHGNLVYDCPSLEDIRKHANASRETMWDEILRFEYPQEYYVDLSKELLDLKLSLLESVRKK</sequence>
<comment type="pathway">
    <text evidence="1 9">Cofactor biosynthesis; NAD(+) biosynthesis; nicotinate D-ribonucleotide from nicotinate: step 1/1.</text>
</comment>
<evidence type="ECO:0000259" key="10">
    <source>
        <dbReference type="Pfam" id="PF04095"/>
    </source>
</evidence>
<dbReference type="InterPro" id="IPR013785">
    <property type="entry name" value="Aldolase_TIM"/>
</dbReference>
<dbReference type="InterPro" id="IPR041525">
    <property type="entry name" value="N/Namide_PRibTrfase"/>
</dbReference>
<dbReference type="Proteomes" id="UP000294743">
    <property type="component" value="Unassembled WGS sequence"/>
</dbReference>
<organism evidence="13 14">
    <name type="scientific">Breznakia blatticola</name>
    <dbReference type="NCBI Taxonomy" id="1754012"/>
    <lineage>
        <taxon>Bacteria</taxon>
        <taxon>Bacillati</taxon>
        <taxon>Bacillota</taxon>
        <taxon>Erysipelotrichia</taxon>
        <taxon>Erysipelotrichales</taxon>
        <taxon>Erysipelotrichaceae</taxon>
        <taxon>Breznakia</taxon>
    </lineage>
</organism>
<dbReference type="Pfam" id="PF04095">
    <property type="entry name" value="NAPRTase"/>
    <property type="match status" value="1"/>
</dbReference>
<dbReference type="GO" id="GO:0034355">
    <property type="term" value="P:NAD+ biosynthetic process via the salvage pathway"/>
    <property type="evidence" value="ECO:0007669"/>
    <property type="project" value="TreeGrafter"/>
</dbReference>
<dbReference type="InterPro" id="IPR006405">
    <property type="entry name" value="Nic_PRibTrfase_pncB"/>
</dbReference>
<evidence type="ECO:0000256" key="5">
    <source>
        <dbReference type="ARBA" id="ARBA00022598"/>
    </source>
</evidence>
<keyword evidence="7 9" id="KW-0808">Transferase</keyword>
<dbReference type="InterPro" id="IPR041619">
    <property type="entry name" value="NAPRTase_C"/>
</dbReference>
<dbReference type="InterPro" id="IPR007229">
    <property type="entry name" value="Nic_PRibTrfase-Fam"/>
</dbReference>
<accession>A0A4V3G8Y6</accession>
<dbReference type="SUPFAM" id="SSF51690">
    <property type="entry name" value="Nicotinate/Quinolinate PRTase C-terminal domain-like"/>
    <property type="match status" value="1"/>
</dbReference>
<evidence type="ECO:0000256" key="2">
    <source>
        <dbReference type="ARBA" id="ARBA00010897"/>
    </source>
</evidence>
<dbReference type="OrthoDB" id="9770610at2"/>
<keyword evidence="6 9" id="KW-0662">Pyridine nucleotide biosynthesis</keyword>
<dbReference type="Gene3D" id="3.20.140.10">
    <property type="entry name" value="nicotinate phosphoribosyltransferase"/>
    <property type="match status" value="1"/>
</dbReference>
<evidence type="ECO:0000259" key="12">
    <source>
        <dbReference type="Pfam" id="PF17956"/>
    </source>
</evidence>
<evidence type="ECO:0000256" key="9">
    <source>
        <dbReference type="RuleBase" id="RU365100"/>
    </source>
</evidence>
<dbReference type="SUPFAM" id="SSF54675">
    <property type="entry name" value="Nicotinate/Quinolinate PRTase N-terminal domain-like"/>
    <property type="match status" value="1"/>
</dbReference>
<evidence type="ECO:0000256" key="4">
    <source>
        <dbReference type="ARBA" id="ARBA00022553"/>
    </source>
</evidence>
<reference evidence="13 14" key="1">
    <citation type="submission" date="2019-03" db="EMBL/GenBank/DDBJ databases">
        <title>Genomic Encyclopedia of Type Strains, Phase IV (KMG-IV): sequencing the most valuable type-strain genomes for metagenomic binning, comparative biology and taxonomic classification.</title>
        <authorList>
            <person name="Goeker M."/>
        </authorList>
    </citation>
    <scope>NUCLEOTIDE SEQUENCE [LARGE SCALE GENOMIC DNA]</scope>
    <source>
        <strain evidence="13 14">DSM 28867</strain>
    </source>
</reference>
<dbReference type="Pfam" id="PF17956">
    <property type="entry name" value="NAPRTase_C"/>
    <property type="match status" value="1"/>
</dbReference>
<dbReference type="Pfam" id="PF17767">
    <property type="entry name" value="NAPRTase_N"/>
    <property type="match status" value="1"/>
</dbReference>
<comment type="caution">
    <text evidence="13">The sequence shown here is derived from an EMBL/GenBank/DDBJ whole genome shotgun (WGS) entry which is preliminary data.</text>
</comment>
<dbReference type="AlphaFoldDB" id="A0A4V3G8Y6"/>
<comment type="function">
    <text evidence="9">Catalyzes the first step in the biosynthesis of NAD from nicotinic acid, the ATP-dependent synthesis of beta-nicotinate D-ribonucleotide from nicotinate and 5-phospho-D-ribose 1-phosphate.</text>
</comment>
<dbReference type="PIRSF" id="PIRSF000484">
    <property type="entry name" value="NAPRT"/>
    <property type="match status" value="1"/>
</dbReference>
<comment type="catalytic activity">
    <reaction evidence="8 9">
        <text>5-phospho-alpha-D-ribose 1-diphosphate + nicotinate + ATP + H2O = nicotinate beta-D-ribonucleotide + ADP + phosphate + diphosphate</text>
        <dbReference type="Rhea" id="RHEA:36163"/>
        <dbReference type="ChEBI" id="CHEBI:15377"/>
        <dbReference type="ChEBI" id="CHEBI:30616"/>
        <dbReference type="ChEBI" id="CHEBI:32544"/>
        <dbReference type="ChEBI" id="CHEBI:33019"/>
        <dbReference type="ChEBI" id="CHEBI:43474"/>
        <dbReference type="ChEBI" id="CHEBI:57502"/>
        <dbReference type="ChEBI" id="CHEBI:58017"/>
        <dbReference type="ChEBI" id="CHEBI:456216"/>
        <dbReference type="EC" id="6.3.4.21"/>
    </reaction>
</comment>
<dbReference type="UniPathway" id="UPA00253">
    <property type="reaction ID" value="UER00457"/>
</dbReference>
<dbReference type="RefSeq" id="WP_134168675.1">
    <property type="nucleotide sequence ID" value="NZ_SODD01000008.1"/>
</dbReference>
<dbReference type="FunFam" id="3.20.20.70:FF:000076">
    <property type="entry name" value="Nicotinate phosphoribosyltransferase"/>
    <property type="match status" value="1"/>
</dbReference>
<dbReference type="InterPro" id="IPR036068">
    <property type="entry name" value="Nicotinate_pribotase-like_C"/>
</dbReference>
<keyword evidence="14" id="KW-1185">Reference proteome</keyword>
<evidence type="ECO:0000256" key="1">
    <source>
        <dbReference type="ARBA" id="ARBA00004952"/>
    </source>
</evidence>
<evidence type="ECO:0000256" key="8">
    <source>
        <dbReference type="ARBA" id="ARBA00048668"/>
    </source>
</evidence>
<dbReference type="PANTHER" id="PTHR11098:SF1">
    <property type="entry name" value="NICOTINATE PHOSPHORIBOSYLTRANSFERASE"/>
    <property type="match status" value="1"/>
</dbReference>
<proteinExistence type="inferred from homology"/>
<gene>
    <name evidence="13" type="ORF">EDD63_10859</name>
</gene>
<dbReference type="EMBL" id="SODD01000008">
    <property type="protein sequence ID" value="TDW24704.1"/>
    <property type="molecule type" value="Genomic_DNA"/>
</dbReference>
<dbReference type="GO" id="GO:0005829">
    <property type="term" value="C:cytosol"/>
    <property type="evidence" value="ECO:0007669"/>
    <property type="project" value="TreeGrafter"/>
</dbReference>
<evidence type="ECO:0000256" key="7">
    <source>
        <dbReference type="ARBA" id="ARBA00022679"/>
    </source>
</evidence>
<protein>
    <recommendedName>
        <fullName evidence="3 9">Nicotinate phosphoribosyltransferase</fullName>
        <ecNumber evidence="3 9">6.3.4.21</ecNumber>
    </recommendedName>
</protein>
<dbReference type="NCBIfam" id="NF009131">
    <property type="entry name" value="PRK12484.1"/>
    <property type="match status" value="1"/>
</dbReference>
<dbReference type="InterPro" id="IPR040727">
    <property type="entry name" value="NAPRTase_N"/>
</dbReference>
<dbReference type="NCBIfam" id="NF006695">
    <property type="entry name" value="PRK09243.1-2"/>
    <property type="match status" value="1"/>
</dbReference>
<evidence type="ECO:0000256" key="6">
    <source>
        <dbReference type="ARBA" id="ARBA00022642"/>
    </source>
</evidence>
<evidence type="ECO:0000259" key="11">
    <source>
        <dbReference type="Pfam" id="PF17767"/>
    </source>
</evidence>
<dbReference type="GO" id="GO:0047280">
    <property type="term" value="F:nicotinamide phosphoribosyltransferase activity"/>
    <property type="evidence" value="ECO:0007669"/>
    <property type="project" value="UniProtKB-ARBA"/>
</dbReference>